<organism evidence="3 4">
    <name type="scientific">Glossina austeni</name>
    <name type="common">Savannah tsetse fly</name>
    <dbReference type="NCBI Taxonomy" id="7395"/>
    <lineage>
        <taxon>Eukaryota</taxon>
        <taxon>Metazoa</taxon>
        <taxon>Ecdysozoa</taxon>
        <taxon>Arthropoda</taxon>
        <taxon>Hexapoda</taxon>
        <taxon>Insecta</taxon>
        <taxon>Pterygota</taxon>
        <taxon>Neoptera</taxon>
        <taxon>Endopterygota</taxon>
        <taxon>Diptera</taxon>
        <taxon>Brachycera</taxon>
        <taxon>Muscomorpha</taxon>
        <taxon>Hippoboscoidea</taxon>
        <taxon>Glossinidae</taxon>
        <taxon>Glossina</taxon>
    </lineage>
</organism>
<keyword evidence="2" id="KW-0812">Transmembrane</keyword>
<evidence type="ECO:0000313" key="4">
    <source>
        <dbReference type="Proteomes" id="UP000078200"/>
    </source>
</evidence>
<sequence>MSSILPKREASGRQKCGEKKKCGTPVGWEINARSASAPCFYRCLEPDAIALNVTATIVTAWLAGWLVGWLREWQLGRQAASHPAIQPRSQSVSQSVTYSAKAETKCHLSTAWNSTIADVNVVTSLQRFCLNLYIICNLKSLKNESLII</sequence>
<evidence type="ECO:0000256" key="1">
    <source>
        <dbReference type="SAM" id="MobiDB-lite"/>
    </source>
</evidence>
<keyword evidence="2" id="KW-0472">Membrane</keyword>
<evidence type="ECO:0000256" key="2">
    <source>
        <dbReference type="SAM" id="Phobius"/>
    </source>
</evidence>
<keyword evidence="2" id="KW-1133">Transmembrane helix</keyword>
<proteinExistence type="predicted"/>
<keyword evidence="4" id="KW-1185">Reference proteome</keyword>
<dbReference type="Proteomes" id="UP000078200">
    <property type="component" value="Unassembled WGS sequence"/>
</dbReference>
<dbReference type="VEuPathDB" id="VectorBase:GAUT016144"/>
<dbReference type="EnsemblMetazoa" id="GAUT016144-RA">
    <property type="protein sequence ID" value="GAUT016144-PA"/>
    <property type="gene ID" value="GAUT016144"/>
</dbReference>
<protein>
    <submittedName>
        <fullName evidence="3">Uncharacterized protein</fullName>
    </submittedName>
</protein>
<dbReference type="AlphaFoldDB" id="A0A1A9UUS2"/>
<reference evidence="3" key="1">
    <citation type="submission" date="2020-05" db="UniProtKB">
        <authorList>
            <consortium name="EnsemblMetazoa"/>
        </authorList>
    </citation>
    <scope>IDENTIFICATION</scope>
    <source>
        <strain evidence="3">TTRI</strain>
    </source>
</reference>
<feature type="transmembrane region" description="Helical" evidence="2">
    <location>
        <begin position="49"/>
        <end position="70"/>
    </location>
</feature>
<accession>A0A1A9UUS2</accession>
<name>A0A1A9UUS2_GLOAU</name>
<feature type="region of interest" description="Disordered" evidence="1">
    <location>
        <begin position="1"/>
        <end position="21"/>
    </location>
</feature>
<evidence type="ECO:0000313" key="3">
    <source>
        <dbReference type="EnsemblMetazoa" id="GAUT016144-PA"/>
    </source>
</evidence>